<evidence type="ECO:0000256" key="2">
    <source>
        <dbReference type="ARBA" id="ARBA00022692"/>
    </source>
</evidence>
<dbReference type="PANTHER" id="PTHR46539:SF21">
    <property type="entry name" value="LOW QUALITY PROTEIN: RING-H2 FINGER PROTEIN ATL3-LIKE"/>
    <property type="match status" value="1"/>
</dbReference>
<sequence>MSTTVKDSISINNDDGENDDGPPFFNNFVHHKNRNDLNSKVMLIAIISLSAIVLLVLALHVYARYILRRQARRRRAAIHRLGLTVAHARSAEESPKTGLDPSVIASLPVFAFKSDEHTECSVCLSALDDGEIARRLPNCKHTFHVECIDKWLSSQSTCPICRTAVEPLRQLLQPEPREGPVESSITPASAPPLEGLSSVESSGMNSGPSVNNSSRLNSFRRILSRDRSSRRIQPCGEQDQDDFDDLERQ</sequence>
<dbReference type="PANTHER" id="PTHR46539">
    <property type="entry name" value="E3 UBIQUITIN-PROTEIN LIGASE ATL42"/>
    <property type="match status" value="1"/>
</dbReference>
<keyword evidence="4 9" id="KW-0863">Zinc-finger</keyword>
<reference evidence="13" key="1">
    <citation type="submission" date="2023-07" db="EMBL/GenBank/DDBJ databases">
        <title>draft genome sequence of fig (Ficus carica).</title>
        <authorList>
            <person name="Takahashi T."/>
            <person name="Nishimura K."/>
        </authorList>
    </citation>
    <scope>NUCLEOTIDE SEQUENCE</scope>
</reference>
<evidence type="ECO:0000256" key="3">
    <source>
        <dbReference type="ARBA" id="ARBA00022723"/>
    </source>
</evidence>
<evidence type="ECO:0000259" key="12">
    <source>
        <dbReference type="PROSITE" id="PS50089"/>
    </source>
</evidence>
<keyword evidence="6 11" id="KW-1133">Transmembrane helix</keyword>
<dbReference type="InterPro" id="IPR001841">
    <property type="entry name" value="Znf_RING"/>
</dbReference>
<dbReference type="SUPFAM" id="SSF57850">
    <property type="entry name" value="RING/U-box"/>
    <property type="match status" value="1"/>
</dbReference>
<dbReference type="CDD" id="cd16461">
    <property type="entry name" value="RING-H2_EL5-like"/>
    <property type="match status" value="1"/>
</dbReference>
<evidence type="ECO:0000313" key="14">
    <source>
        <dbReference type="Proteomes" id="UP001187192"/>
    </source>
</evidence>
<protein>
    <recommendedName>
        <fullName evidence="12">RING-type domain-containing protein</fullName>
    </recommendedName>
</protein>
<accession>A0AA88ADX8</accession>
<dbReference type="GO" id="GO:0008270">
    <property type="term" value="F:zinc ion binding"/>
    <property type="evidence" value="ECO:0007669"/>
    <property type="project" value="UniProtKB-KW"/>
</dbReference>
<feature type="transmembrane region" description="Helical" evidence="11">
    <location>
        <begin position="41"/>
        <end position="65"/>
    </location>
</feature>
<evidence type="ECO:0000256" key="4">
    <source>
        <dbReference type="ARBA" id="ARBA00022771"/>
    </source>
</evidence>
<keyword evidence="5" id="KW-0862">Zinc</keyword>
<dbReference type="PROSITE" id="PS50089">
    <property type="entry name" value="ZF_RING_2"/>
    <property type="match status" value="1"/>
</dbReference>
<comment type="subcellular location">
    <subcellularLocation>
        <location evidence="1">Membrane</location>
    </subcellularLocation>
</comment>
<comment type="caution">
    <text evidence="13">The sequence shown here is derived from an EMBL/GenBank/DDBJ whole genome shotgun (WGS) entry which is preliminary data.</text>
</comment>
<keyword evidence="14" id="KW-1185">Reference proteome</keyword>
<dbReference type="InterPro" id="IPR013083">
    <property type="entry name" value="Znf_RING/FYVE/PHD"/>
</dbReference>
<keyword evidence="2 11" id="KW-0812">Transmembrane</keyword>
<evidence type="ECO:0000256" key="11">
    <source>
        <dbReference type="SAM" id="Phobius"/>
    </source>
</evidence>
<feature type="compositionally biased region" description="Acidic residues" evidence="10">
    <location>
        <begin position="238"/>
        <end position="249"/>
    </location>
</feature>
<dbReference type="GO" id="GO:0016020">
    <property type="term" value="C:membrane"/>
    <property type="evidence" value="ECO:0007669"/>
    <property type="project" value="UniProtKB-SubCell"/>
</dbReference>
<evidence type="ECO:0000256" key="7">
    <source>
        <dbReference type="ARBA" id="ARBA00023136"/>
    </source>
</evidence>
<evidence type="ECO:0000256" key="9">
    <source>
        <dbReference type="PROSITE-ProRule" id="PRU00175"/>
    </source>
</evidence>
<feature type="domain" description="RING-type" evidence="12">
    <location>
        <begin position="120"/>
        <end position="162"/>
    </location>
</feature>
<evidence type="ECO:0000256" key="6">
    <source>
        <dbReference type="ARBA" id="ARBA00022989"/>
    </source>
</evidence>
<keyword evidence="3" id="KW-0479">Metal-binding</keyword>
<gene>
    <name evidence="13" type="ORF">TIFTF001_023077</name>
</gene>
<dbReference type="Gene3D" id="3.30.40.10">
    <property type="entry name" value="Zinc/RING finger domain, C3HC4 (zinc finger)"/>
    <property type="match status" value="1"/>
</dbReference>
<dbReference type="AlphaFoldDB" id="A0AA88ADX8"/>
<dbReference type="Proteomes" id="UP001187192">
    <property type="component" value="Unassembled WGS sequence"/>
</dbReference>
<evidence type="ECO:0000313" key="13">
    <source>
        <dbReference type="EMBL" id="GMN53939.1"/>
    </source>
</evidence>
<keyword evidence="7 11" id="KW-0472">Membrane</keyword>
<evidence type="ECO:0000256" key="8">
    <source>
        <dbReference type="ARBA" id="ARBA00024209"/>
    </source>
</evidence>
<evidence type="ECO:0000256" key="1">
    <source>
        <dbReference type="ARBA" id="ARBA00004370"/>
    </source>
</evidence>
<dbReference type="EMBL" id="BTGU01000048">
    <property type="protein sequence ID" value="GMN53939.1"/>
    <property type="molecule type" value="Genomic_DNA"/>
</dbReference>
<comment type="similarity">
    <text evidence="8">Belongs to the RING-type zinc finger family. ATL subfamily.</text>
</comment>
<feature type="compositionally biased region" description="Polar residues" evidence="10">
    <location>
        <begin position="198"/>
        <end position="217"/>
    </location>
</feature>
<evidence type="ECO:0000256" key="5">
    <source>
        <dbReference type="ARBA" id="ARBA00022833"/>
    </source>
</evidence>
<dbReference type="Pfam" id="PF13639">
    <property type="entry name" value="zf-RING_2"/>
    <property type="match status" value="1"/>
</dbReference>
<feature type="region of interest" description="Disordered" evidence="10">
    <location>
        <begin position="172"/>
        <end position="249"/>
    </location>
</feature>
<name>A0AA88ADX8_FICCA</name>
<proteinExistence type="inferred from homology"/>
<dbReference type="SMART" id="SM00184">
    <property type="entry name" value="RING"/>
    <property type="match status" value="1"/>
</dbReference>
<evidence type="ECO:0000256" key="10">
    <source>
        <dbReference type="SAM" id="MobiDB-lite"/>
    </source>
</evidence>
<organism evidence="13 14">
    <name type="scientific">Ficus carica</name>
    <name type="common">Common fig</name>
    <dbReference type="NCBI Taxonomy" id="3494"/>
    <lineage>
        <taxon>Eukaryota</taxon>
        <taxon>Viridiplantae</taxon>
        <taxon>Streptophyta</taxon>
        <taxon>Embryophyta</taxon>
        <taxon>Tracheophyta</taxon>
        <taxon>Spermatophyta</taxon>
        <taxon>Magnoliopsida</taxon>
        <taxon>eudicotyledons</taxon>
        <taxon>Gunneridae</taxon>
        <taxon>Pentapetalae</taxon>
        <taxon>rosids</taxon>
        <taxon>fabids</taxon>
        <taxon>Rosales</taxon>
        <taxon>Moraceae</taxon>
        <taxon>Ficeae</taxon>
        <taxon>Ficus</taxon>
    </lineage>
</organism>